<name>H6RDN2_9BACT</name>
<reference evidence="2" key="1">
    <citation type="journal article" date="2012" name="Environ. Microbiol.">
        <title>Genomic content of uncultured Bacteroidetes from contrasting oceanic provinces in the North Atlantic Ocean.</title>
        <authorList>
            <person name="Gomez-Pereira P.R."/>
            <person name="Schuler M."/>
            <person name="Fuchs B.M."/>
            <person name="Bennke C."/>
            <person name="Teeling H."/>
            <person name="Waldmann J."/>
            <person name="Richter M."/>
            <person name="Barbe V."/>
            <person name="Bataille E."/>
            <person name="Glockner F.O."/>
            <person name="Amann R."/>
        </authorList>
    </citation>
    <scope>NUCLEOTIDE SEQUENCE</scope>
</reference>
<protein>
    <submittedName>
        <fullName evidence="2">Uncharacterized protein</fullName>
    </submittedName>
</protein>
<keyword evidence="1" id="KW-0472">Membrane</keyword>
<dbReference type="EMBL" id="FO117572">
    <property type="protein sequence ID" value="CCF99143.1"/>
    <property type="molecule type" value="Genomic_DNA"/>
</dbReference>
<proteinExistence type="predicted"/>
<gene>
    <name evidence="2" type="ORF">VIS_S3ARA10009</name>
</gene>
<evidence type="ECO:0000313" key="2">
    <source>
        <dbReference type="EMBL" id="CCF99143.1"/>
    </source>
</evidence>
<sequence length="57" mass="6501">MLAEQGQNGDELGEASFGNNLNYGILYLMAIPYILLLFFFRKRIGRLFKALTSKKQS</sequence>
<feature type="transmembrane region" description="Helical" evidence="1">
    <location>
        <begin position="20"/>
        <end position="40"/>
    </location>
</feature>
<keyword evidence="1" id="KW-0812">Transmembrane</keyword>
<evidence type="ECO:0000256" key="1">
    <source>
        <dbReference type="SAM" id="Phobius"/>
    </source>
</evidence>
<keyword evidence="1" id="KW-1133">Transmembrane helix</keyword>
<accession>H6RDN2</accession>
<organism evidence="2">
    <name type="scientific">uncultured Flavobacteriia bacterium</name>
    <dbReference type="NCBI Taxonomy" id="212695"/>
    <lineage>
        <taxon>Bacteria</taxon>
        <taxon>Pseudomonadati</taxon>
        <taxon>Bacteroidota</taxon>
        <taxon>Flavobacteriia</taxon>
        <taxon>environmental samples</taxon>
    </lineage>
</organism>
<dbReference type="AlphaFoldDB" id="H6RDN2"/>
<reference evidence="2" key="2">
    <citation type="submission" date="2012-02" db="EMBL/GenBank/DDBJ databases">
        <authorList>
            <person name="Genoscope - CEA"/>
        </authorList>
    </citation>
    <scope>NUCLEOTIDE SEQUENCE</scope>
</reference>